<dbReference type="InterPro" id="IPR032466">
    <property type="entry name" value="Metal_Hydrolase"/>
</dbReference>
<organism evidence="3">
    <name type="scientific">uncultured Pleomorphomonas sp</name>
    <dbReference type="NCBI Taxonomy" id="442121"/>
    <lineage>
        <taxon>Bacteria</taxon>
        <taxon>Pseudomonadati</taxon>
        <taxon>Pseudomonadota</taxon>
        <taxon>Alphaproteobacteria</taxon>
        <taxon>Hyphomicrobiales</taxon>
        <taxon>Pleomorphomonadaceae</taxon>
        <taxon>Pleomorphomonas</taxon>
        <taxon>environmental samples</taxon>
    </lineage>
</organism>
<dbReference type="RefSeq" id="WP_288196222.1">
    <property type="nucleotide sequence ID" value="NZ_LT608334.1"/>
</dbReference>
<dbReference type="PANTHER" id="PTHR43794:SF5">
    <property type="entry name" value="CHLOROHYDROLASE FAMILY PROTEIN"/>
    <property type="match status" value="1"/>
</dbReference>
<evidence type="ECO:0000256" key="1">
    <source>
        <dbReference type="ARBA" id="ARBA00006745"/>
    </source>
</evidence>
<proteinExistence type="inferred from homology"/>
<reference evidence="3" key="1">
    <citation type="submission" date="2016-08" db="EMBL/GenBank/DDBJ databases">
        <authorList>
            <person name="Seilhamer J.J."/>
        </authorList>
    </citation>
    <scope>NUCLEOTIDE SEQUENCE</scope>
    <source>
        <strain evidence="3">86</strain>
    </source>
</reference>
<gene>
    <name evidence="3" type="ORF">KL86PLE_30378</name>
</gene>
<keyword evidence="3" id="KW-0378">Hydrolase</keyword>
<dbReference type="Gene3D" id="3.20.20.140">
    <property type="entry name" value="Metal-dependent hydrolases"/>
    <property type="match status" value="1"/>
</dbReference>
<dbReference type="AlphaFoldDB" id="A0A212LEF1"/>
<dbReference type="SUPFAM" id="SSF51338">
    <property type="entry name" value="Composite domain of metallo-dependent hydrolases"/>
    <property type="match status" value="1"/>
</dbReference>
<feature type="domain" description="Amidohydrolase-related" evidence="2">
    <location>
        <begin position="58"/>
        <end position="438"/>
    </location>
</feature>
<dbReference type="InterPro" id="IPR011059">
    <property type="entry name" value="Metal-dep_hydrolase_composite"/>
</dbReference>
<accession>A0A212LEF1</accession>
<dbReference type="Pfam" id="PF01979">
    <property type="entry name" value="Amidohydro_1"/>
    <property type="match status" value="1"/>
</dbReference>
<name>A0A212LEF1_9HYPH</name>
<comment type="similarity">
    <text evidence="1">Belongs to the metallo-dependent hydrolases superfamily. ATZ/TRZ family.</text>
</comment>
<dbReference type="InterPro" id="IPR006680">
    <property type="entry name" value="Amidohydro-rel"/>
</dbReference>
<evidence type="ECO:0000313" key="3">
    <source>
        <dbReference type="EMBL" id="SCM75931.1"/>
    </source>
</evidence>
<dbReference type="SUPFAM" id="SSF51556">
    <property type="entry name" value="Metallo-dependent hydrolases"/>
    <property type="match status" value="1"/>
</dbReference>
<sequence length="516" mass="56170">MALLIRNGRIFSNDASATEFDGGDILVVGDRIAAIGADLSAEAARHADLEVIDAGRSLVLPGFIDAHMHSNEGFEMGRYDNLPLEIWLSEVYPPFGAPTLSWREHYLRAMLVGIVSLRSGVTSLQDDVINMAFTPDAVDATATAYRDLGLKGWITASMWDEGFLDSLPPFTAGLVDADLRERLGRLTTPGRAEQIALFHELRRRWHDRDGMRIILGPCGPQRCSPELLEEVGELSRTLDLPIHCHVLETKTQAVTGETKYGMTLPAFLDKVGCMTHRLTMNHAIWLTDADMEMMGSAGASTTHNPLANLKLGSGVSPIRKLKQAGVNVALGCDGVASADSADIFQAIKVAAGLHKIGSHDFHTWVSAHEVYDMATRAAARSSLMQHEVGSLEAGKKADIILLDRYDWGFLPLHDIRNQIAFSVNSEAVRTVITDGRVVMADRKLTRVDEAALREEISETAERFRRDHCPAMSAGAATVRPALEAMHFKATAMAVPAGHLPLRFPPAVAKAAGYPVD</sequence>
<dbReference type="EMBL" id="FMJD01000007">
    <property type="protein sequence ID" value="SCM75931.1"/>
    <property type="molecule type" value="Genomic_DNA"/>
</dbReference>
<dbReference type="PANTHER" id="PTHR43794">
    <property type="entry name" value="AMINOHYDROLASE SSNA-RELATED"/>
    <property type="match status" value="1"/>
</dbReference>
<dbReference type="Gene3D" id="2.30.40.10">
    <property type="entry name" value="Urease, subunit C, domain 1"/>
    <property type="match status" value="1"/>
</dbReference>
<dbReference type="GO" id="GO:0016810">
    <property type="term" value="F:hydrolase activity, acting on carbon-nitrogen (but not peptide) bonds"/>
    <property type="evidence" value="ECO:0007669"/>
    <property type="project" value="InterPro"/>
</dbReference>
<dbReference type="InterPro" id="IPR050287">
    <property type="entry name" value="MTA/SAH_deaminase"/>
</dbReference>
<evidence type="ECO:0000259" key="2">
    <source>
        <dbReference type="Pfam" id="PF01979"/>
    </source>
</evidence>
<protein>
    <submittedName>
        <fullName evidence="3">Cytosine deaminase-like metal-dependent hydrolase</fullName>
    </submittedName>
</protein>